<dbReference type="EMBL" id="MLAK01000717">
    <property type="protein sequence ID" value="OHT06697.1"/>
    <property type="molecule type" value="Genomic_DNA"/>
</dbReference>
<organism evidence="2 3">
    <name type="scientific">Tritrichomonas foetus</name>
    <dbReference type="NCBI Taxonomy" id="1144522"/>
    <lineage>
        <taxon>Eukaryota</taxon>
        <taxon>Metamonada</taxon>
        <taxon>Parabasalia</taxon>
        <taxon>Tritrichomonadida</taxon>
        <taxon>Tritrichomonadidae</taxon>
        <taxon>Tritrichomonas</taxon>
    </lineage>
</organism>
<accession>A0A1J4K5G2</accession>
<proteinExistence type="predicted"/>
<dbReference type="OrthoDB" id="10656865at2759"/>
<dbReference type="Proteomes" id="UP000179807">
    <property type="component" value="Unassembled WGS sequence"/>
</dbReference>
<dbReference type="AlphaFoldDB" id="A0A1J4K5G2"/>
<evidence type="ECO:0000256" key="1">
    <source>
        <dbReference type="SAM" id="Coils"/>
    </source>
</evidence>
<comment type="caution">
    <text evidence="2">The sequence shown here is derived from an EMBL/GenBank/DDBJ whole genome shotgun (WGS) entry which is preliminary data.</text>
</comment>
<reference evidence="2" key="1">
    <citation type="submission" date="2016-10" db="EMBL/GenBank/DDBJ databases">
        <authorList>
            <person name="Benchimol M."/>
            <person name="Almeida L.G."/>
            <person name="Vasconcelos A.T."/>
            <person name="Perreira-Neves A."/>
            <person name="Rosa I.A."/>
            <person name="Tasca T."/>
            <person name="Bogo M.R."/>
            <person name="de Souza W."/>
        </authorList>
    </citation>
    <scope>NUCLEOTIDE SEQUENCE [LARGE SCALE GENOMIC DNA]</scope>
    <source>
        <strain evidence="2">K</strain>
    </source>
</reference>
<dbReference type="VEuPathDB" id="TrichDB:TRFO_25154"/>
<keyword evidence="3" id="KW-1185">Reference proteome</keyword>
<name>A0A1J4K5G2_9EUKA</name>
<evidence type="ECO:0000313" key="2">
    <source>
        <dbReference type="EMBL" id="OHT06697.1"/>
    </source>
</evidence>
<sequence length="188" mass="22234">MEKIKILYQLAQQKNEQLIDENVRLRKILDGQREIIHELSESYNFEEWMEQTKINEEMEENLNSSIASSSAYLQSLLETPKQKKNQASDILKSILNDIQGQFMELCRICTDKGMLEVPITAIVDIEQQLNSFEDRLEENNHFPEKEEDKNQRKLIRNFHYQKVMDFLGEVLHKKSDSDSHEEEAETEK</sequence>
<gene>
    <name evidence="2" type="ORF">TRFO_25154</name>
</gene>
<keyword evidence="1" id="KW-0175">Coiled coil</keyword>
<feature type="coiled-coil region" evidence="1">
    <location>
        <begin position="1"/>
        <end position="28"/>
    </location>
</feature>
<evidence type="ECO:0000313" key="3">
    <source>
        <dbReference type="Proteomes" id="UP000179807"/>
    </source>
</evidence>
<dbReference type="RefSeq" id="XP_068359833.1">
    <property type="nucleotide sequence ID" value="XM_068504173.1"/>
</dbReference>
<protein>
    <submittedName>
        <fullName evidence="2">Uncharacterized protein</fullName>
    </submittedName>
</protein>
<dbReference type="GeneID" id="94838877"/>